<evidence type="ECO:0000256" key="1">
    <source>
        <dbReference type="ARBA" id="ARBA00022722"/>
    </source>
</evidence>
<organism evidence="5">
    <name type="scientific">uncultured Cytophagales bacterium</name>
    <dbReference type="NCBI Taxonomy" id="158755"/>
    <lineage>
        <taxon>Bacteria</taxon>
        <taxon>Pseudomonadati</taxon>
        <taxon>Bacteroidota</taxon>
        <taxon>Sphingobacteriia</taxon>
        <taxon>Sphingobacteriales</taxon>
        <taxon>environmental samples</taxon>
    </lineage>
</organism>
<dbReference type="InterPro" id="IPR051274">
    <property type="entry name" value="3-5_Exoribonuclease"/>
</dbReference>
<dbReference type="SMART" id="SM00479">
    <property type="entry name" value="EXOIII"/>
    <property type="match status" value="1"/>
</dbReference>
<name>A0A6J4JM81_9SPHI</name>
<dbReference type="GO" id="GO:0003676">
    <property type="term" value="F:nucleic acid binding"/>
    <property type="evidence" value="ECO:0007669"/>
    <property type="project" value="InterPro"/>
</dbReference>
<proteinExistence type="predicted"/>
<dbReference type="EMBL" id="CADCTQ010000323">
    <property type="protein sequence ID" value="CAA9282216.1"/>
    <property type="molecule type" value="Genomic_DNA"/>
</dbReference>
<evidence type="ECO:0000313" key="5">
    <source>
        <dbReference type="EMBL" id="CAA9282216.1"/>
    </source>
</evidence>
<dbReference type="GO" id="GO:0006259">
    <property type="term" value="P:DNA metabolic process"/>
    <property type="evidence" value="ECO:0007669"/>
    <property type="project" value="UniProtKB-ARBA"/>
</dbReference>
<dbReference type="GO" id="GO:0000175">
    <property type="term" value="F:3'-5'-RNA exonuclease activity"/>
    <property type="evidence" value="ECO:0007669"/>
    <property type="project" value="InterPro"/>
</dbReference>
<dbReference type="PANTHER" id="PTHR23044">
    <property type="entry name" value="3'-5' EXONUCLEASE ERI1-RELATED"/>
    <property type="match status" value="1"/>
</dbReference>
<keyword evidence="1" id="KW-0540">Nuclease</keyword>
<dbReference type="InterPro" id="IPR012337">
    <property type="entry name" value="RNaseH-like_sf"/>
</dbReference>
<gene>
    <name evidence="5" type="ORF">AVDCRST_MAG56-3819</name>
</gene>
<evidence type="ECO:0000259" key="4">
    <source>
        <dbReference type="SMART" id="SM00479"/>
    </source>
</evidence>
<reference evidence="5" key="1">
    <citation type="submission" date="2020-02" db="EMBL/GenBank/DDBJ databases">
        <authorList>
            <person name="Meier V. D."/>
        </authorList>
    </citation>
    <scope>NUCLEOTIDE SEQUENCE</scope>
    <source>
        <strain evidence="5">AVDCRST_MAG56</strain>
    </source>
</reference>
<dbReference type="PANTHER" id="PTHR23044:SF61">
    <property type="entry name" value="3'-5' EXORIBONUCLEASE 1-RELATED"/>
    <property type="match status" value="1"/>
</dbReference>
<dbReference type="CDD" id="cd06133">
    <property type="entry name" value="ERI-1_3'hExo_like"/>
    <property type="match status" value="1"/>
</dbReference>
<evidence type="ECO:0000256" key="3">
    <source>
        <dbReference type="ARBA" id="ARBA00022839"/>
    </source>
</evidence>
<evidence type="ECO:0000256" key="2">
    <source>
        <dbReference type="ARBA" id="ARBA00022801"/>
    </source>
</evidence>
<sequence length="182" mass="21197">MNYVIVDLEATCWEGRDSSKNEIIEIGAVLVNGQRRILAEFGQFVKPLMNPVLSDFCKTLISIRQDQVDHAPFFYEAQANFRQWMEEYGAEYVLCSWGYYDKLQFEQDCRLHGIDTGWLNRHISLKHQYAGIKRLRRAIGMKNALASEGMELAGTHHRGIDDARNITALFLKYFDQWQFPAR</sequence>
<dbReference type="InterPro" id="IPR036397">
    <property type="entry name" value="RNaseH_sf"/>
</dbReference>
<accession>A0A6J4JM81</accession>
<dbReference type="InterPro" id="IPR013520">
    <property type="entry name" value="Ribonucl_H"/>
</dbReference>
<dbReference type="Pfam" id="PF00929">
    <property type="entry name" value="RNase_T"/>
    <property type="match status" value="1"/>
</dbReference>
<dbReference type="InterPro" id="IPR047201">
    <property type="entry name" value="ERI-1_3'hExo-like"/>
</dbReference>
<protein>
    <recommendedName>
        <fullName evidence="4">Exonuclease domain-containing protein</fullName>
    </recommendedName>
</protein>
<dbReference type="Gene3D" id="3.30.420.10">
    <property type="entry name" value="Ribonuclease H-like superfamily/Ribonuclease H"/>
    <property type="match status" value="1"/>
</dbReference>
<keyword evidence="3" id="KW-0269">Exonuclease</keyword>
<feature type="domain" description="Exonuclease" evidence="4">
    <location>
        <begin position="2"/>
        <end position="179"/>
    </location>
</feature>
<dbReference type="SUPFAM" id="SSF53098">
    <property type="entry name" value="Ribonuclease H-like"/>
    <property type="match status" value="1"/>
</dbReference>
<dbReference type="AlphaFoldDB" id="A0A6J4JM81"/>
<keyword evidence="2" id="KW-0378">Hydrolase</keyword>